<evidence type="ECO:0000259" key="2">
    <source>
        <dbReference type="Pfam" id="PF24237"/>
    </source>
</evidence>
<dbReference type="PANTHER" id="PTHR21812:SF1">
    <property type="entry name" value="INO80 COMPLEX SUBUNIT E"/>
    <property type="match status" value="1"/>
</dbReference>
<evidence type="ECO:0000313" key="3">
    <source>
        <dbReference type="EMBL" id="CAG9810178.1"/>
    </source>
</evidence>
<dbReference type="AlphaFoldDB" id="A0A9N9S6E2"/>
<dbReference type="Proteomes" id="UP001153620">
    <property type="component" value="Chromosome 4"/>
</dbReference>
<dbReference type="OrthoDB" id="5977486at2759"/>
<dbReference type="InterPro" id="IPR026678">
    <property type="entry name" value="INO80E"/>
</dbReference>
<feature type="domain" description="INO80 complex subunit E N-terminal" evidence="2">
    <location>
        <begin position="34"/>
        <end position="81"/>
    </location>
</feature>
<feature type="region of interest" description="Disordered" evidence="1">
    <location>
        <begin position="163"/>
        <end position="182"/>
    </location>
</feature>
<dbReference type="InterPro" id="IPR056515">
    <property type="entry name" value="INO80E_N"/>
</dbReference>
<reference evidence="3" key="2">
    <citation type="submission" date="2022-10" db="EMBL/GenBank/DDBJ databases">
        <authorList>
            <consortium name="ENA_rothamsted_submissions"/>
            <consortium name="culmorum"/>
            <person name="King R."/>
        </authorList>
    </citation>
    <scope>NUCLEOTIDE SEQUENCE</scope>
</reference>
<feature type="region of interest" description="Disordered" evidence="1">
    <location>
        <begin position="87"/>
        <end position="121"/>
    </location>
</feature>
<name>A0A9N9S6E2_9DIPT</name>
<evidence type="ECO:0000256" key="1">
    <source>
        <dbReference type="SAM" id="MobiDB-lite"/>
    </source>
</evidence>
<organism evidence="3 4">
    <name type="scientific">Chironomus riparius</name>
    <dbReference type="NCBI Taxonomy" id="315576"/>
    <lineage>
        <taxon>Eukaryota</taxon>
        <taxon>Metazoa</taxon>
        <taxon>Ecdysozoa</taxon>
        <taxon>Arthropoda</taxon>
        <taxon>Hexapoda</taxon>
        <taxon>Insecta</taxon>
        <taxon>Pterygota</taxon>
        <taxon>Neoptera</taxon>
        <taxon>Endopterygota</taxon>
        <taxon>Diptera</taxon>
        <taxon>Nematocera</taxon>
        <taxon>Chironomoidea</taxon>
        <taxon>Chironomidae</taxon>
        <taxon>Chironominae</taxon>
        <taxon>Chironomus</taxon>
    </lineage>
</organism>
<dbReference type="EMBL" id="OU895880">
    <property type="protein sequence ID" value="CAG9810178.1"/>
    <property type="molecule type" value="Genomic_DNA"/>
</dbReference>
<dbReference type="Pfam" id="PF24237">
    <property type="entry name" value="INO80E"/>
    <property type="match status" value="1"/>
</dbReference>
<protein>
    <recommendedName>
        <fullName evidence="2">INO80 complex subunit E N-terminal domain-containing protein</fullName>
    </recommendedName>
</protein>
<dbReference type="GO" id="GO:0031011">
    <property type="term" value="C:Ino80 complex"/>
    <property type="evidence" value="ECO:0007669"/>
    <property type="project" value="InterPro"/>
</dbReference>
<feature type="compositionally biased region" description="Acidic residues" evidence="1">
    <location>
        <begin position="15"/>
        <end position="26"/>
    </location>
</feature>
<proteinExistence type="predicted"/>
<accession>A0A9N9S6E2</accession>
<evidence type="ECO:0000313" key="4">
    <source>
        <dbReference type="Proteomes" id="UP001153620"/>
    </source>
</evidence>
<feature type="region of interest" description="Disordered" evidence="1">
    <location>
        <begin position="1"/>
        <end position="32"/>
    </location>
</feature>
<reference evidence="3" key="1">
    <citation type="submission" date="2022-01" db="EMBL/GenBank/DDBJ databases">
        <authorList>
            <person name="King R."/>
        </authorList>
    </citation>
    <scope>NUCLEOTIDE SEQUENCE</scope>
</reference>
<sequence length="182" mass="21097">MLNSWSQLNTNSNGEDADANDTDESTTNELGQLNYKTQYQQLKRKLKFLIFENEFFQENLRQNQERLLKITRDKNFLIDRLLKYEKPLDSTSDDESSSEEEPPKRKATEKQMNVSGGNIKRRKIMTVDKSEVSSNIDDKEAMIEKLQARESLESEMMASTFSTVPQELFSNEPSLDSTYGEM</sequence>
<feature type="compositionally biased region" description="Acidic residues" evidence="1">
    <location>
        <begin position="91"/>
        <end position="100"/>
    </location>
</feature>
<dbReference type="GO" id="GO:0006338">
    <property type="term" value="P:chromatin remodeling"/>
    <property type="evidence" value="ECO:0007669"/>
    <property type="project" value="InterPro"/>
</dbReference>
<gene>
    <name evidence="3" type="ORF">CHIRRI_LOCUS12995</name>
</gene>
<keyword evidence="4" id="KW-1185">Reference proteome</keyword>
<dbReference type="PANTHER" id="PTHR21812">
    <property type="entry name" value="INO80 COMPLEX SUBUNIT E"/>
    <property type="match status" value="1"/>
</dbReference>
<feature type="compositionally biased region" description="Polar residues" evidence="1">
    <location>
        <begin position="1"/>
        <end position="14"/>
    </location>
</feature>